<sequence>MKVSDDSLMQAIFSATLEDMPARAVIPCIGGAYSLDCDTPLNLRRSVMQLANRRHHLNSSLGESQSLARIRALVDMDALHSDEDRARREPGRTFYYWIPVETMRPVWERCRQLLSDCGITETAIRPYPSNFATLASSVSHQLVEEFSLQHRRHIGRSKWAVQNDANDLHAVPGDAATHLHRHLSDGAPAPQLYRGLLRGAEAPGAFLPK</sequence>
<dbReference type="AlphaFoldDB" id="A0A2N5DSR7"/>
<comment type="caution">
    <text evidence="1">The sequence shown here is derived from an EMBL/GenBank/DDBJ whole genome shotgun (WGS) entry which is preliminary data.</text>
</comment>
<gene>
    <name evidence="1" type="ORF">CYR55_22930</name>
</gene>
<accession>A0A2N5DSR7</accession>
<evidence type="ECO:0000313" key="1">
    <source>
        <dbReference type="EMBL" id="PLR29202.1"/>
    </source>
</evidence>
<evidence type="ECO:0000313" key="2">
    <source>
        <dbReference type="Proteomes" id="UP000234240"/>
    </source>
</evidence>
<protein>
    <submittedName>
        <fullName evidence="1">Uncharacterized protein</fullName>
    </submittedName>
</protein>
<dbReference type="OrthoDB" id="9839760at2"/>
<dbReference type="EMBL" id="PJZF01000079">
    <property type="protein sequence ID" value="PLR29202.1"/>
    <property type="molecule type" value="Genomic_DNA"/>
</dbReference>
<dbReference type="Proteomes" id="UP000234240">
    <property type="component" value="Unassembled WGS sequence"/>
</dbReference>
<dbReference type="RefSeq" id="WP_146001046.1">
    <property type="nucleotide sequence ID" value="NZ_PJZF01000079.1"/>
</dbReference>
<reference evidence="1 2" key="1">
    <citation type="submission" date="2017-12" db="EMBL/GenBank/DDBJ databases">
        <title>Characterization of six clinical isolates of Enterochimera gen. nov., a novel genus of the Yersiniaciae family and the three species Enterochimera arupensis sp. nov., Enterochimera coloradensis sp. nov, and Enterochimera californica sp. nov.</title>
        <authorList>
            <person name="Rossi A."/>
            <person name="Fisher M."/>
        </authorList>
    </citation>
    <scope>NUCLEOTIDE SEQUENCE [LARGE SCALE GENOMIC DNA]</scope>
    <source>
        <strain evidence="2">2015-Iso6</strain>
    </source>
</reference>
<organism evidence="1 2">
    <name type="scientific">Chimaeribacter californicus</name>
    <dbReference type="NCBI Taxonomy" id="2060067"/>
    <lineage>
        <taxon>Bacteria</taxon>
        <taxon>Pseudomonadati</taxon>
        <taxon>Pseudomonadota</taxon>
        <taxon>Gammaproteobacteria</taxon>
        <taxon>Enterobacterales</taxon>
        <taxon>Yersiniaceae</taxon>
        <taxon>Chimaeribacter</taxon>
    </lineage>
</organism>
<proteinExistence type="predicted"/>
<keyword evidence="2" id="KW-1185">Reference proteome</keyword>
<name>A0A2N5DSR7_9GAMM</name>